<dbReference type="eggNOG" id="COG0612">
    <property type="taxonomic scope" value="Bacteria"/>
</dbReference>
<dbReference type="OrthoDB" id="5288619at2"/>
<sequence length="890" mass="100248">MKQTKYQLKNKMKVLLIESKKSPVVSVQMWVKTGSADEKKSEEGISHFIEHLVFKGTDKFKVGEIANTVEASGGELNAYTSFDQTVFYVTISKTFSDVALDVVSQMMGYPTFDPAEIDSEREVVCEEIKMGQDSPGRRSSQLLFSSAFKKHAYGIPVIGYEKNVRGWSAKKIKQFYQSRYVPSNMFLVVSGDFETPEMKKKVLEYFGGFKPYKLRKVTRAKEPVQKKFQYKVQQYKIQDRHLHLAFKAPNVRHKDIPALDVLAMVLGQGDSSVLVKKLRLEKPVVSSISAFSYNPQDQGLFAVSAHYQGNKMDEVVKEVFQQIHHLQENEPDWNEIKRARVAISSEQFYSVETVDGLANKAGSQEFYFGDQNAQKKYLKALSKVTPKDVQAVAKKYLKIETLSAAFLGDIDEKQSGPHLAKIPAMWKAELEARKAAKAAAKKEAALAAKGAKKSKAQKSAKKAKKPQIPNLVLKNTTTSAQKKVETVTLDSGIKVLFKESKDTPTVSAKLVYRGGARLEEPNTMGLSELTSRVWVSGTETRSEQQVLQELEESAIGFSAFSGKNTNGFSLDYLSAFEDKALEIAVDSILNSTFDEQIIQREKEVIEQIIRSREDHPSSLCVRQFLKEIFGDHPLSYEAVGTALTLPNLTRERILQLKDNTLNNRDLTVVVVGDYNKKQWLSALKKIEKNIQGHGSGKREHKMAALTENKKRFLEKDKEQSHVIVGWRGLTLTDPDRYTLQAIEAVLAGQGGRLFFELRDKNSLAYSVSPLKMESLETGYFGGYIACSPEKVDKSIEMFHAEFNKLRKEKVSEDEISRAKKYLIGQHDIGLQKKSALCNLIAFDEVYGNDYEQSLNIAEEYNKITADKILELSERLFSQPHVVSIVGKEKM</sequence>
<accession>M4VC23</accession>
<dbReference type="Pfam" id="PF00675">
    <property type="entry name" value="Peptidase_M16"/>
    <property type="match status" value="2"/>
</dbReference>
<evidence type="ECO:0000256" key="1">
    <source>
        <dbReference type="ARBA" id="ARBA00001947"/>
    </source>
</evidence>
<gene>
    <name evidence="6" type="ORF">A11Q_2572</name>
</gene>
<comment type="cofactor">
    <cofactor evidence="1">
        <name>Zn(2+)</name>
        <dbReference type="ChEBI" id="CHEBI:29105"/>
    </cofactor>
</comment>
<name>M4VC23_9BACT</name>
<dbReference type="PROSITE" id="PS00143">
    <property type="entry name" value="INSULINASE"/>
    <property type="match status" value="1"/>
</dbReference>
<dbReference type="EMBL" id="CP003537">
    <property type="protein sequence ID" value="AGH96788.1"/>
    <property type="molecule type" value="Genomic_DNA"/>
</dbReference>
<dbReference type="InterPro" id="IPR007863">
    <property type="entry name" value="Peptidase_M16_C"/>
</dbReference>
<keyword evidence="6" id="KW-0378">Hydrolase</keyword>
<dbReference type="InterPro" id="IPR001431">
    <property type="entry name" value="Pept_M16_Zn_BS"/>
</dbReference>
<keyword evidence="6" id="KW-0645">Protease</keyword>
<evidence type="ECO:0000256" key="2">
    <source>
        <dbReference type="ARBA" id="ARBA00007261"/>
    </source>
</evidence>
<evidence type="ECO:0000259" key="4">
    <source>
        <dbReference type="Pfam" id="PF00675"/>
    </source>
</evidence>
<dbReference type="SUPFAM" id="SSF63411">
    <property type="entry name" value="LuxS/MPP-like metallohydrolase"/>
    <property type="match status" value="4"/>
</dbReference>
<proteinExistence type="inferred from homology"/>
<dbReference type="STRING" id="1184267.A11Q_2572"/>
<dbReference type="InterPro" id="IPR011249">
    <property type="entry name" value="Metalloenz_LuxS/M16"/>
</dbReference>
<protein>
    <submittedName>
        <fullName evidence="6">Zinc protease</fullName>
    </submittedName>
</protein>
<dbReference type="Pfam" id="PF05193">
    <property type="entry name" value="Peptidase_M16_C"/>
    <property type="match status" value="2"/>
</dbReference>
<evidence type="ECO:0000313" key="6">
    <source>
        <dbReference type="EMBL" id="AGH96788.1"/>
    </source>
</evidence>
<organism evidence="6 7">
    <name type="scientific">Pseudobdellovibrio exovorus JSS</name>
    <dbReference type="NCBI Taxonomy" id="1184267"/>
    <lineage>
        <taxon>Bacteria</taxon>
        <taxon>Pseudomonadati</taxon>
        <taxon>Bdellovibrionota</taxon>
        <taxon>Bdellovibrionia</taxon>
        <taxon>Bdellovibrionales</taxon>
        <taxon>Pseudobdellovibrionaceae</taxon>
        <taxon>Pseudobdellovibrio</taxon>
    </lineage>
</organism>
<dbReference type="GO" id="GO:0004222">
    <property type="term" value="F:metalloendopeptidase activity"/>
    <property type="evidence" value="ECO:0007669"/>
    <property type="project" value="InterPro"/>
</dbReference>
<evidence type="ECO:0000313" key="7">
    <source>
        <dbReference type="Proteomes" id="UP000012040"/>
    </source>
</evidence>
<keyword evidence="7" id="KW-1185">Reference proteome</keyword>
<feature type="domain" description="Peptidase M16 N-terminal" evidence="4">
    <location>
        <begin position="495"/>
        <end position="640"/>
    </location>
</feature>
<dbReference type="GO" id="GO:0006508">
    <property type="term" value="P:proteolysis"/>
    <property type="evidence" value="ECO:0007669"/>
    <property type="project" value="UniProtKB-KW"/>
</dbReference>
<feature type="domain" description="Peptidase M16 N-terminal" evidence="4">
    <location>
        <begin position="14"/>
        <end position="159"/>
    </location>
</feature>
<feature type="domain" description="Peptidase M16 C-terminal" evidence="5">
    <location>
        <begin position="167"/>
        <end position="340"/>
    </location>
</feature>
<dbReference type="Proteomes" id="UP000012040">
    <property type="component" value="Chromosome"/>
</dbReference>
<dbReference type="InterPro" id="IPR011765">
    <property type="entry name" value="Pept_M16_N"/>
</dbReference>
<reference evidence="6 7" key="1">
    <citation type="journal article" date="2013" name="ISME J.">
        <title>By their genes ye shall know them: genomic signatures of predatory bacteria.</title>
        <authorList>
            <person name="Pasternak Z."/>
            <person name="Pietrokovski S."/>
            <person name="Rotem O."/>
            <person name="Gophna U."/>
            <person name="Lurie-Weinberger M.N."/>
            <person name="Jurkevitch E."/>
        </authorList>
    </citation>
    <scope>NUCLEOTIDE SEQUENCE [LARGE SCALE GENOMIC DNA]</scope>
    <source>
        <strain evidence="6 7">JSS</strain>
    </source>
</reference>
<dbReference type="GO" id="GO:0046872">
    <property type="term" value="F:metal ion binding"/>
    <property type="evidence" value="ECO:0007669"/>
    <property type="project" value="InterPro"/>
</dbReference>
<feature type="domain" description="Peptidase M16 C-terminal" evidence="5">
    <location>
        <begin position="647"/>
        <end position="821"/>
    </location>
</feature>
<evidence type="ECO:0000259" key="5">
    <source>
        <dbReference type="Pfam" id="PF05193"/>
    </source>
</evidence>
<dbReference type="PATRIC" id="fig|1184267.3.peg.2600"/>
<dbReference type="RefSeq" id="WP_015471278.1">
    <property type="nucleotide sequence ID" value="NC_020813.1"/>
</dbReference>
<dbReference type="PANTHER" id="PTHR11851:SF49">
    <property type="entry name" value="MITOCHONDRIAL-PROCESSING PEPTIDASE SUBUNIT ALPHA"/>
    <property type="match status" value="1"/>
</dbReference>
<dbReference type="InterPro" id="IPR050361">
    <property type="entry name" value="MPP/UQCRC_Complex"/>
</dbReference>
<dbReference type="AlphaFoldDB" id="M4VC23"/>
<dbReference type="HOGENOM" id="CLU_007487_1_0_7"/>
<dbReference type="Gene3D" id="3.30.830.10">
    <property type="entry name" value="Metalloenzyme, LuxS/M16 peptidase-like"/>
    <property type="match status" value="4"/>
</dbReference>
<dbReference type="KEGG" id="bex:A11Q_2572"/>
<evidence type="ECO:0000256" key="3">
    <source>
        <dbReference type="RuleBase" id="RU004447"/>
    </source>
</evidence>
<dbReference type="PANTHER" id="PTHR11851">
    <property type="entry name" value="METALLOPROTEASE"/>
    <property type="match status" value="1"/>
</dbReference>
<comment type="similarity">
    <text evidence="2 3">Belongs to the peptidase M16 family.</text>
</comment>